<protein>
    <submittedName>
        <fullName evidence="2">Uncharacterized protein</fullName>
    </submittedName>
</protein>
<accession>A0A4Y2CFI8</accession>
<evidence type="ECO:0000313" key="2">
    <source>
        <dbReference type="EMBL" id="GBM03123.1"/>
    </source>
</evidence>
<feature type="region of interest" description="Disordered" evidence="1">
    <location>
        <begin position="32"/>
        <end position="58"/>
    </location>
</feature>
<gene>
    <name evidence="2" type="ORF">AVEN_200815_1</name>
</gene>
<dbReference type="EMBL" id="BGPR01000187">
    <property type="protein sequence ID" value="GBM03123.1"/>
    <property type="molecule type" value="Genomic_DNA"/>
</dbReference>
<evidence type="ECO:0000256" key="1">
    <source>
        <dbReference type="SAM" id="MobiDB-lite"/>
    </source>
</evidence>
<comment type="caution">
    <text evidence="2">The sequence shown here is derived from an EMBL/GenBank/DDBJ whole genome shotgun (WGS) entry which is preliminary data.</text>
</comment>
<reference evidence="2 3" key="1">
    <citation type="journal article" date="2019" name="Sci. Rep.">
        <title>Orb-weaving spider Araneus ventricosus genome elucidates the spidroin gene catalogue.</title>
        <authorList>
            <person name="Kono N."/>
            <person name="Nakamura H."/>
            <person name="Ohtoshi R."/>
            <person name="Moran D.A.P."/>
            <person name="Shinohara A."/>
            <person name="Yoshida Y."/>
            <person name="Fujiwara M."/>
            <person name="Mori M."/>
            <person name="Tomita M."/>
            <person name="Arakawa K."/>
        </authorList>
    </citation>
    <scope>NUCLEOTIDE SEQUENCE [LARGE SCALE GENOMIC DNA]</scope>
</reference>
<dbReference type="Proteomes" id="UP000499080">
    <property type="component" value="Unassembled WGS sequence"/>
</dbReference>
<dbReference type="AlphaFoldDB" id="A0A4Y2CFI8"/>
<evidence type="ECO:0000313" key="3">
    <source>
        <dbReference type="Proteomes" id="UP000499080"/>
    </source>
</evidence>
<keyword evidence="3" id="KW-1185">Reference proteome</keyword>
<name>A0A4Y2CFI8_ARAVE</name>
<proteinExistence type="predicted"/>
<organism evidence="2 3">
    <name type="scientific">Araneus ventricosus</name>
    <name type="common">Orbweaver spider</name>
    <name type="synonym">Epeira ventricosa</name>
    <dbReference type="NCBI Taxonomy" id="182803"/>
    <lineage>
        <taxon>Eukaryota</taxon>
        <taxon>Metazoa</taxon>
        <taxon>Ecdysozoa</taxon>
        <taxon>Arthropoda</taxon>
        <taxon>Chelicerata</taxon>
        <taxon>Arachnida</taxon>
        <taxon>Araneae</taxon>
        <taxon>Araneomorphae</taxon>
        <taxon>Entelegynae</taxon>
        <taxon>Araneoidea</taxon>
        <taxon>Araneidae</taxon>
        <taxon>Araneus</taxon>
    </lineage>
</organism>
<sequence length="107" mass="11903">MLCYASIYNQCLLCHILTSRFEATRGLYWDGPRNFEPRSHDEDDAGAGAPSPRFRAAPVGGRLATTSDLACNRPDTRLIFNGIKEPATLRSRGPDPTTRPPRLLIFL</sequence>